<evidence type="ECO:0000313" key="2">
    <source>
        <dbReference type="EMBL" id="JAS85575.1"/>
    </source>
</evidence>
<protein>
    <submittedName>
        <fullName evidence="2">Uncharacterized protein</fullName>
    </submittedName>
</protein>
<feature type="non-terminal residue" evidence="2">
    <location>
        <position position="1284"/>
    </location>
</feature>
<organism evidence="2">
    <name type="scientific">Homalodisca liturata</name>
    <dbReference type="NCBI Taxonomy" id="320908"/>
    <lineage>
        <taxon>Eukaryota</taxon>
        <taxon>Metazoa</taxon>
        <taxon>Ecdysozoa</taxon>
        <taxon>Arthropoda</taxon>
        <taxon>Hexapoda</taxon>
        <taxon>Insecta</taxon>
        <taxon>Pterygota</taxon>
        <taxon>Neoptera</taxon>
        <taxon>Paraneoptera</taxon>
        <taxon>Hemiptera</taxon>
        <taxon>Auchenorrhyncha</taxon>
        <taxon>Membracoidea</taxon>
        <taxon>Cicadellidae</taxon>
        <taxon>Cicadellinae</taxon>
        <taxon>Proconiini</taxon>
        <taxon>Homalodisca</taxon>
    </lineage>
</organism>
<name>A0A1B6IF67_9HEMI</name>
<gene>
    <name evidence="2" type="ORF">g.53332</name>
</gene>
<evidence type="ECO:0000256" key="1">
    <source>
        <dbReference type="SAM" id="Coils"/>
    </source>
</evidence>
<keyword evidence="1" id="KW-0175">Coiled coil</keyword>
<feature type="coiled-coil region" evidence="1">
    <location>
        <begin position="897"/>
        <end position="971"/>
    </location>
</feature>
<proteinExistence type="predicted"/>
<accession>A0A1B6IF67</accession>
<dbReference type="EMBL" id="GECU01022131">
    <property type="protein sequence ID" value="JAS85575.1"/>
    <property type="molecule type" value="Transcribed_RNA"/>
</dbReference>
<reference evidence="2" key="1">
    <citation type="submission" date="2015-11" db="EMBL/GenBank/DDBJ databases">
        <title>De novo transcriptome assembly of four potential Pierce s Disease insect vectors from Arizona vineyards.</title>
        <authorList>
            <person name="Tassone E.E."/>
        </authorList>
    </citation>
    <scope>NUCLEOTIDE SEQUENCE</scope>
</reference>
<feature type="non-terminal residue" evidence="2">
    <location>
        <position position="1"/>
    </location>
</feature>
<sequence>YKIEVILKHGHHNKTTAEVGDLELQSKVQIKHIQLTVTTYEYDFRKILKEMSFQLSSSNLSLAISQVDHILFKLRLTQIENLPQNLVEKLDILEKLLEHFKAEAKSIIIKSQEYVYNRIAQLYHDFQEYQKLAQYKHDITSLAQLQINCSKILIALDDLEPLEVYKKTLNKKVEILKNNVKFFQENLTMKIKERQTQENEEKYIAESVTVMRKKIGFLNHILYSINDIKILTYCSILCDELLSSLQELVRDENFSDILKDITKRYSNYLNDFKKNIRLMIEKQVENSDQSKDDMEFEINKNIKNVKLHVKGLEKELSDLWQLIISRQDLLELFNIYNQAKIILTELKQLEQIQSLPSNLRLKIVILKENTSELKKQVKLRLEDTYKIENGSLNSENSVKYKIQVIIKKIIVLEDNLELIENQAHSKQDILTLTQANVESDKILYILNQLEREYWIPDVLKYKISKLIQNVKRFVVKLKLLFESEVQRITDVTLIAFTKNESQSNIYKSLIALKDELIRLKTQADSNQDVLTKAKLSTHIDELLQELHQLARTDHSLSVFKVFEILKINITDFQNYINSNHKPIVLDTTKEPNNKNWQILNETIMNLENNFENITKIVKFNNDILTLIQCSLQLDELIFALQKLQNENNLPKVFRQKIIILEQRKINFRVKVQELLQKHLLYQQNGQDTVLNKLDYTKFLQNIENSVSSIERSLYDLKNSVTSKNDLLSLTQTNIKTHELLHELEQLNKIHSLPVNLKNRIFVLEGTCSDFKNTLSLLIERISEQETKEKKFPEFSLKKYNAINKNITRLENDLKYLKKMINNNPDIFTLIKTDIEINKILDCVQILKIEGALPIVFQTKIVMLEEDCNNFKIHLHLTLERTLGVLKGNSSTNIFYTFQNIENIIQNLNISLENLKSAINLNHDILTLTQADNEANNVLDVLRNLKRVGNYLNTLQNKIKTLEENVYKFKDKLKLLIQGMSRNPNKDLTDISKEKKLKDVYELLISLEQEFENLKKGDLNEDLLLIIQANTAADDILYHLQCLDIDDSIPYWLKNRIVVLVQNMNSFKSDLNVKFVKSVQHLANSSNNEKNMKRMLNTIDILKNSFDHLKNLTNYKRDLLTLIHVNNEVQEILQELKEIEQILPVELKSTFSALQQDINDFNTYIYSLLEFPIHHVNNKQFNHSSIDALQIVEKNITYTESIVLHLRNLINIKPDFLTLTNANIELDGVLKYLHQLTNVKSFPESLKIKIFTTGTTAESLKSLIDLKIESIADELSKSTPKESIN</sequence>